<proteinExistence type="predicted"/>
<dbReference type="Proteomes" id="UP001152320">
    <property type="component" value="Chromosome 1"/>
</dbReference>
<protein>
    <submittedName>
        <fullName evidence="1">Uncharacterized protein</fullName>
    </submittedName>
</protein>
<keyword evidence="2" id="KW-1185">Reference proteome</keyword>
<accession>A0A9Q1HFQ1</accession>
<dbReference type="EMBL" id="JAIZAY010000001">
    <property type="protein sequence ID" value="KAJ8048072.1"/>
    <property type="molecule type" value="Genomic_DNA"/>
</dbReference>
<sequence>MASVVKPGKISCGRKTTPPFHAGEGHQLAIVSGTFFSLEFLAGEAGRKTFVWKRWRP</sequence>
<organism evidence="1 2">
    <name type="scientific">Holothuria leucospilota</name>
    <name type="common">Black long sea cucumber</name>
    <name type="synonym">Mertensiothuria leucospilota</name>
    <dbReference type="NCBI Taxonomy" id="206669"/>
    <lineage>
        <taxon>Eukaryota</taxon>
        <taxon>Metazoa</taxon>
        <taxon>Echinodermata</taxon>
        <taxon>Eleutherozoa</taxon>
        <taxon>Echinozoa</taxon>
        <taxon>Holothuroidea</taxon>
        <taxon>Aspidochirotacea</taxon>
        <taxon>Aspidochirotida</taxon>
        <taxon>Holothuriidae</taxon>
        <taxon>Holothuria</taxon>
    </lineage>
</organism>
<reference evidence="1" key="1">
    <citation type="submission" date="2021-10" db="EMBL/GenBank/DDBJ databases">
        <title>Tropical sea cucumber genome reveals ecological adaptation and Cuvierian tubules defense mechanism.</title>
        <authorList>
            <person name="Chen T."/>
        </authorList>
    </citation>
    <scope>NUCLEOTIDE SEQUENCE</scope>
    <source>
        <strain evidence="1">Nanhai2018</strain>
        <tissue evidence="1">Muscle</tissue>
    </source>
</reference>
<dbReference type="AlphaFoldDB" id="A0A9Q1HFQ1"/>
<name>A0A9Q1HFQ1_HOLLE</name>
<comment type="caution">
    <text evidence="1">The sequence shown here is derived from an EMBL/GenBank/DDBJ whole genome shotgun (WGS) entry which is preliminary data.</text>
</comment>
<evidence type="ECO:0000313" key="2">
    <source>
        <dbReference type="Proteomes" id="UP001152320"/>
    </source>
</evidence>
<gene>
    <name evidence="1" type="ORF">HOLleu_00240</name>
</gene>
<evidence type="ECO:0000313" key="1">
    <source>
        <dbReference type="EMBL" id="KAJ8048072.1"/>
    </source>
</evidence>